<sequence length="288" mass="33455">RESWLTKQERVRKQSVYGTHPGWRLLPVLIKANDDLRQEQLASQLIYRMAAILSRERIPVWLCPYEIIALTDSAGIIEAIPDTISLDSLKRNDPNYSGLQDFFSSHYGEGTNELADAKANFVESLAAYSVVCFLLQLKDRHNGNILLDNRGHIIHIDFGFFFLSSPGNNTGFESAPFKLTRDFVELLDGPDSRLFRTFRELCVRTFISLRRNCMEIILLVEMLKNGNEELNCFRGQPDNAIQQLRERFRLDLNDRACKEYVNSLVDASIENWRTDWYDRYQRYFVGVL</sequence>
<dbReference type="InParanoid" id="B7GCH9"/>
<evidence type="ECO:0000259" key="5">
    <source>
        <dbReference type="PROSITE" id="PS50290"/>
    </source>
</evidence>
<dbReference type="GO" id="GO:0004430">
    <property type="term" value="F:1-phosphatidylinositol 4-kinase activity"/>
    <property type="evidence" value="ECO:0007669"/>
    <property type="project" value="UniProtKB-EC"/>
</dbReference>
<dbReference type="InterPro" id="IPR015433">
    <property type="entry name" value="PI3/4_kinase"/>
</dbReference>
<dbReference type="eggNOG" id="KOG0903">
    <property type="taxonomic scope" value="Eukaryota"/>
</dbReference>
<reference evidence="6 7" key="1">
    <citation type="journal article" date="2008" name="Nature">
        <title>The Phaeodactylum genome reveals the evolutionary history of diatom genomes.</title>
        <authorList>
            <person name="Bowler C."/>
            <person name="Allen A.E."/>
            <person name="Badger J.H."/>
            <person name="Grimwood J."/>
            <person name="Jabbari K."/>
            <person name="Kuo A."/>
            <person name="Maheswari U."/>
            <person name="Martens C."/>
            <person name="Maumus F."/>
            <person name="Otillar R.P."/>
            <person name="Rayko E."/>
            <person name="Salamov A."/>
            <person name="Vandepoele K."/>
            <person name="Beszteri B."/>
            <person name="Gruber A."/>
            <person name="Heijde M."/>
            <person name="Katinka M."/>
            <person name="Mock T."/>
            <person name="Valentin K."/>
            <person name="Verret F."/>
            <person name="Berges J.A."/>
            <person name="Brownlee C."/>
            <person name="Cadoret J.P."/>
            <person name="Chiovitti A."/>
            <person name="Choi C.J."/>
            <person name="Coesel S."/>
            <person name="De Martino A."/>
            <person name="Detter J.C."/>
            <person name="Durkin C."/>
            <person name="Falciatore A."/>
            <person name="Fournet J."/>
            <person name="Haruta M."/>
            <person name="Huysman M.J."/>
            <person name="Jenkins B.D."/>
            <person name="Jiroutova K."/>
            <person name="Jorgensen R.E."/>
            <person name="Joubert Y."/>
            <person name="Kaplan A."/>
            <person name="Kroger N."/>
            <person name="Kroth P.G."/>
            <person name="La Roche J."/>
            <person name="Lindquist E."/>
            <person name="Lommer M."/>
            <person name="Martin-Jezequel V."/>
            <person name="Lopez P.J."/>
            <person name="Lucas S."/>
            <person name="Mangogna M."/>
            <person name="McGinnis K."/>
            <person name="Medlin L.K."/>
            <person name="Montsant A."/>
            <person name="Oudot-Le Secq M.P."/>
            <person name="Napoli C."/>
            <person name="Obornik M."/>
            <person name="Parker M.S."/>
            <person name="Petit J.L."/>
            <person name="Porcel B.M."/>
            <person name="Poulsen N."/>
            <person name="Robison M."/>
            <person name="Rychlewski L."/>
            <person name="Rynearson T.A."/>
            <person name="Schmutz J."/>
            <person name="Shapiro H."/>
            <person name="Siaut M."/>
            <person name="Stanley M."/>
            <person name="Sussman M.R."/>
            <person name="Taylor A.R."/>
            <person name="Vardi A."/>
            <person name="von Dassow P."/>
            <person name="Vyverman W."/>
            <person name="Willis A."/>
            <person name="Wyrwicz L.S."/>
            <person name="Rokhsar D.S."/>
            <person name="Weissenbach J."/>
            <person name="Armbrust E.V."/>
            <person name="Green B.R."/>
            <person name="Van de Peer Y."/>
            <person name="Grigoriev I.V."/>
        </authorList>
    </citation>
    <scope>NUCLEOTIDE SEQUENCE [LARGE SCALE GENOMIC DNA]</scope>
    <source>
        <strain evidence="6 7">CCAP 1055/1</strain>
    </source>
</reference>
<dbReference type="EC" id="2.7.1.67" evidence="2"/>
<name>B7GCH9_PHATC</name>
<protein>
    <recommendedName>
        <fullName evidence="2">1-phosphatidylinositol 4-kinase</fullName>
        <ecNumber evidence="2">2.7.1.67</ecNumber>
    </recommendedName>
</protein>
<dbReference type="InterPro" id="IPR036940">
    <property type="entry name" value="PI3/4_kinase_cat_sf"/>
</dbReference>
<proteinExistence type="predicted"/>
<dbReference type="PANTHER" id="PTHR10048">
    <property type="entry name" value="PHOSPHATIDYLINOSITOL KINASE"/>
    <property type="match status" value="1"/>
</dbReference>
<keyword evidence="7" id="KW-1185">Reference proteome</keyword>
<gene>
    <name evidence="6" type="ORF">PHATRDRAFT_16364</name>
</gene>
<comment type="catalytic activity">
    <reaction evidence="1">
        <text>a 1,2-diacyl-sn-glycero-3-phospho-(1D-myo-inositol) + ATP = a 1,2-diacyl-sn-glycero-3-phospho-(1D-myo-inositol 4-phosphate) + ADP + H(+)</text>
        <dbReference type="Rhea" id="RHEA:19877"/>
        <dbReference type="ChEBI" id="CHEBI:15378"/>
        <dbReference type="ChEBI" id="CHEBI:30616"/>
        <dbReference type="ChEBI" id="CHEBI:57880"/>
        <dbReference type="ChEBI" id="CHEBI:58178"/>
        <dbReference type="ChEBI" id="CHEBI:456216"/>
        <dbReference type="EC" id="2.7.1.67"/>
    </reaction>
</comment>
<dbReference type="SMART" id="SM00146">
    <property type="entry name" value="PI3Kc"/>
    <property type="match status" value="1"/>
</dbReference>
<dbReference type="Gene3D" id="3.30.1010.10">
    <property type="entry name" value="Phosphatidylinositol 3-kinase Catalytic Subunit, Chain A, domain 4"/>
    <property type="match status" value="1"/>
</dbReference>
<dbReference type="PROSITE" id="PS00916">
    <property type="entry name" value="PI3_4_KINASE_2"/>
    <property type="match status" value="1"/>
</dbReference>
<organism evidence="6 7">
    <name type="scientific">Phaeodactylum tricornutum (strain CCAP 1055/1)</name>
    <dbReference type="NCBI Taxonomy" id="556484"/>
    <lineage>
        <taxon>Eukaryota</taxon>
        <taxon>Sar</taxon>
        <taxon>Stramenopiles</taxon>
        <taxon>Ochrophyta</taxon>
        <taxon>Bacillariophyta</taxon>
        <taxon>Bacillariophyceae</taxon>
        <taxon>Bacillariophycidae</taxon>
        <taxon>Naviculales</taxon>
        <taxon>Phaeodactylaceae</taxon>
        <taxon>Phaeodactylum</taxon>
    </lineage>
</organism>
<dbReference type="Proteomes" id="UP000000759">
    <property type="component" value="Chromosome 25"/>
</dbReference>
<dbReference type="EMBL" id="CM000627">
    <property type="protein sequence ID" value="EEC43870.1"/>
    <property type="molecule type" value="Genomic_DNA"/>
</dbReference>
<dbReference type="AlphaFoldDB" id="B7GCH9"/>
<dbReference type="RefSeq" id="XP_002184811.1">
    <property type="nucleotide sequence ID" value="XM_002184775.1"/>
</dbReference>
<dbReference type="GO" id="GO:0016020">
    <property type="term" value="C:membrane"/>
    <property type="evidence" value="ECO:0007669"/>
    <property type="project" value="TreeGrafter"/>
</dbReference>
<feature type="domain" description="PI3K/PI4K catalytic" evidence="5">
    <location>
        <begin position="5"/>
        <end position="273"/>
    </location>
</feature>
<evidence type="ECO:0000313" key="6">
    <source>
        <dbReference type="EMBL" id="EEC43870.1"/>
    </source>
</evidence>
<dbReference type="Pfam" id="PF00454">
    <property type="entry name" value="PI3_PI4_kinase"/>
    <property type="match status" value="1"/>
</dbReference>
<dbReference type="HOGENOM" id="CLU_274806_0_0_1"/>
<evidence type="ECO:0000256" key="1">
    <source>
        <dbReference type="ARBA" id="ARBA00001686"/>
    </source>
</evidence>
<dbReference type="GO" id="GO:0046854">
    <property type="term" value="P:phosphatidylinositol phosphate biosynthetic process"/>
    <property type="evidence" value="ECO:0007669"/>
    <property type="project" value="InterPro"/>
</dbReference>
<evidence type="ECO:0000256" key="4">
    <source>
        <dbReference type="ARBA" id="ARBA00022777"/>
    </source>
</evidence>
<dbReference type="InterPro" id="IPR057754">
    <property type="entry name" value="PI4-kinase_beta/PIK1_cat"/>
</dbReference>
<feature type="non-terminal residue" evidence="6">
    <location>
        <position position="1"/>
    </location>
</feature>
<dbReference type="GO" id="GO:0005737">
    <property type="term" value="C:cytoplasm"/>
    <property type="evidence" value="ECO:0007669"/>
    <property type="project" value="TreeGrafter"/>
</dbReference>
<dbReference type="CDD" id="cd05168">
    <property type="entry name" value="PI4Kc_III_beta"/>
    <property type="match status" value="1"/>
</dbReference>
<dbReference type="InterPro" id="IPR018936">
    <property type="entry name" value="PI3/4_kinase_CS"/>
</dbReference>
<reference evidence="7" key="2">
    <citation type="submission" date="2008-08" db="EMBL/GenBank/DDBJ databases">
        <authorList>
            <consortium name="Diatom Consortium"/>
            <person name="Grigoriev I."/>
            <person name="Grimwood J."/>
            <person name="Kuo A."/>
            <person name="Otillar R.P."/>
            <person name="Salamov A."/>
            <person name="Detter J.C."/>
            <person name="Lindquist E."/>
            <person name="Shapiro H."/>
            <person name="Lucas S."/>
            <person name="Glavina del Rio T."/>
            <person name="Pitluck S."/>
            <person name="Rokhsar D."/>
            <person name="Bowler C."/>
        </authorList>
    </citation>
    <scope>GENOME REANNOTATION</scope>
    <source>
        <strain evidence="7">CCAP 1055/1</strain>
    </source>
</reference>
<dbReference type="STRING" id="556484.B7GCH9"/>
<dbReference type="GeneID" id="7198562"/>
<dbReference type="Gene3D" id="1.10.1070.11">
    <property type="entry name" value="Phosphatidylinositol 3-/4-kinase, catalytic domain"/>
    <property type="match status" value="1"/>
</dbReference>
<dbReference type="KEGG" id="pti:PHATRDRAFT_16364"/>
<dbReference type="PaxDb" id="2850-Phatr16364"/>
<dbReference type="InterPro" id="IPR011009">
    <property type="entry name" value="Kinase-like_dom_sf"/>
</dbReference>
<keyword evidence="4" id="KW-0418">Kinase</keyword>
<dbReference type="PROSITE" id="PS50290">
    <property type="entry name" value="PI3_4_KINASE_3"/>
    <property type="match status" value="1"/>
</dbReference>
<dbReference type="OrthoDB" id="10264149at2759"/>
<dbReference type="InterPro" id="IPR000403">
    <property type="entry name" value="PI3/4_kinase_cat_dom"/>
</dbReference>
<evidence type="ECO:0000256" key="2">
    <source>
        <dbReference type="ARBA" id="ARBA00012169"/>
    </source>
</evidence>
<keyword evidence="3" id="KW-0808">Transferase</keyword>
<dbReference type="PANTHER" id="PTHR10048:SF22">
    <property type="entry name" value="PHOSPHATIDYLINOSITOL 4-KINASE BETA"/>
    <property type="match status" value="1"/>
</dbReference>
<dbReference type="GO" id="GO:0048015">
    <property type="term" value="P:phosphatidylinositol-mediated signaling"/>
    <property type="evidence" value="ECO:0007669"/>
    <property type="project" value="TreeGrafter"/>
</dbReference>
<dbReference type="FunFam" id="1.10.1070.11:FF:000016">
    <property type="entry name" value="PIK1p Phosphatidylinositol 4-kinase"/>
    <property type="match status" value="1"/>
</dbReference>
<evidence type="ECO:0000313" key="7">
    <source>
        <dbReference type="Proteomes" id="UP000000759"/>
    </source>
</evidence>
<dbReference type="SUPFAM" id="SSF56112">
    <property type="entry name" value="Protein kinase-like (PK-like)"/>
    <property type="match status" value="1"/>
</dbReference>
<evidence type="ECO:0000256" key="3">
    <source>
        <dbReference type="ARBA" id="ARBA00022679"/>
    </source>
</evidence>
<accession>B7GCH9</accession>
<dbReference type="PROSITE" id="PS00915">
    <property type="entry name" value="PI3_4_KINASE_1"/>
    <property type="match status" value="1"/>
</dbReference>